<organism evidence="2 3">
    <name type="scientific">Novimethylophilus kurashikiensis</name>
    <dbReference type="NCBI Taxonomy" id="1825523"/>
    <lineage>
        <taxon>Bacteria</taxon>
        <taxon>Pseudomonadati</taxon>
        <taxon>Pseudomonadota</taxon>
        <taxon>Betaproteobacteria</taxon>
        <taxon>Nitrosomonadales</taxon>
        <taxon>Methylophilaceae</taxon>
        <taxon>Novimethylophilus</taxon>
    </lineage>
</organism>
<protein>
    <submittedName>
        <fullName evidence="2">Uncharacterized protein</fullName>
    </submittedName>
</protein>
<reference evidence="2 3" key="1">
    <citation type="journal article" date="2018" name="Environ. Microbiol.">
        <title>Isolation and genomic characterization of Novimethylophilus kurashikiensis gen. nov. sp. nov., a new lanthanide-dependent methylotrophic species of Methylophilaceae.</title>
        <authorList>
            <person name="Lv H."/>
            <person name="Sahin N."/>
            <person name="Tani A."/>
        </authorList>
    </citation>
    <scope>NUCLEOTIDE SEQUENCE [LARGE SCALE GENOMIC DNA]</scope>
    <source>
        <strain evidence="2 3">La2-4</strain>
    </source>
</reference>
<keyword evidence="1" id="KW-0812">Transmembrane</keyword>
<sequence length="217" mass="22453">MVHNKKRQAGFITQFIVPGLLLIGVVLTTMFLVGGPQYQDNQTKAGMDAKTILGQAVTMKMAVDRAMADGLITPNFVGEVNMNATLLTSKILPGSTLPLPPTTAQLSVSPWQVSTGVIRATDAQSPAGDVGTTAGDDVLYLQNLTADICGRINNMLYGSPAYMSTGYAPGGNFVAGSTVSAPAAIIPAAAQATAKEGCVPNAGSTTSFVYYKVIGIH</sequence>
<evidence type="ECO:0000256" key="1">
    <source>
        <dbReference type="SAM" id="Phobius"/>
    </source>
</evidence>
<proteinExistence type="predicted"/>
<keyword evidence="1" id="KW-0472">Membrane</keyword>
<dbReference type="OrthoDB" id="9127827at2"/>
<name>A0A2R5F9A0_9PROT</name>
<feature type="transmembrane region" description="Helical" evidence="1">
    <location>
        <begin position="12"/>
        <end position="33"/>
    </location>
</feature>
<keyword evidence="1" id="KW-1133">Transmembrane helix</keyword>
<dbReference type="RefSeq" id="WP_109015805.1">
    <property type="nucleotide sequence ID" value="NZ_BDOQ01000008.1"/>
</dbReference>
<dbReference type="AlphaFoldDB" id="A0A2R5F9A0"/>
<gene>
    <name evidence="2" type="ORF">NMK_2214</name>
</gene>
<keyword evidence="3" id="KW-1185">Reference proteome</keyword>
<accession>A0A2R5F9A0</accession>
<dbReference type="EMBL" id="BDOQ01000008">
    <property type="protein sequence ID" value="GBG14615.1"/>
    <property type="molecule type" value="Genomic_DNA"/>
</dbReference>
<dbReference type="Proteomes" id="UP000245081">
    <property type="component" value="Unassembled WGS sequence"/>
</dbReference>
<evidence type="ECO:0000313" key="3">
    <source>
        <dbReference type="Proteomes" id="UP000245081"/>
    </source>
</evidence>
<evidence type="ECO:0000313" key="2">
    <source>
        <dbReference type="EMBL" id="GBG14615.1"/>
    </source>
</evidence>
<comment type="caution">
    <text evidence="2">The sequence shown here is derived from an EMBL/GenBank/DDBJ whole genome shotgun (WGS) entry which is preliminary data.</text>
</comment>